<dbReference type="AlphaFoldDB" id="A0A3B1DDT8"/>
<dbReference type="EMBL" id="UOGI01000270">
    <property type="protein sequence ID" value="VAX34204.1"/>
    <property type="molecule type" value="Genomic_DNA"/>
</dbReference>
<accession>A0A3B1DDT8</accession>
<evidence type="ECO:0008006" key="2">
    <source>
        <dbReference type="Google" id="ProtNLM"/>
    </source>
</evidence>
<proteinExistence type="predicted"/>
<name>A0A3B1DDT8_9ZZZZ</name>
<reference evidence="1" key="1">
    <citation type="submission" date="2018-06" db="EMBL/GenBank/DDBJ databases">
        <authorList>
            <person name="Zhirakovskaya E."/>
        </authorList>
    </citation>
    <scope>NUCLEOTIDE SEQUENCE</scope>
</reference>
<sequence>MIKICYVIGQLSRGGAEKQLYELVKGINRERFSPVVI</sequence>
<protein>
    <recommendedName>
        <fullName evidence="2">Glycosyltransferase</fullName>
    </recommendedName>
</protein>
<gene>
    <name evidence="1" type="ORF">MNBD_NITROSPIRAE03-689</name>
</gene>
<evidence type="ECO:0000313" key="1">
    <source>
        <dbReference type="EMBL" id="VAX34204.1"/>
    </source>
</evidence>
<organism evidence="1">
    <name type="scientific">hydrothermal vent metagenome</name>
    <dbReference type="NCBI Taxonomy" id="652676"/>
    <lineage>
        <taxon>unclassified sequences</taxon>
        <taxon>metagenomes</taxon>
        <taxon>ecological metagenomes</taxon>
    </lineage>
</organism>
<feature type="non-terminal residue" evidence="1">
    <location>
        <position position="37"/>
    </location>
</feature>